<keyword evidence="2" id="KW-1185">Reference proteome</keyword>
<sequence length="131" mass="13114">MGLTRARRTAGVTLALLGGAGLAVSAARAMSWEQLGPVSAGECVVDAIRIGYDVDYDPALGGYAVTTAQLSGVPEGCTGRELALTLRDTADRALAESRTAVSSPLTTVALTGPVPAQDVAGVSVALVSDQG</sequence>
<evidence type="ECO:0000313" key="1">
    <source>
        <dbReference type="EMBL" id="NKY22903.1"/>
    </source>
</evidence>
<evidence type="ECO:0000313" key="2">
    <source>
        <dbReference type="Proteomes" id="UP000581206"/>
    </source>
</evidence>
<dbReference type="EMBL" id="JAAXOX010000004">
    <property type="protein sequence ID" value="NKY22903.1"/>
    <property type="molecule type" value="Genomic_DNA"/>
</dbReference>
<name>A0A7X6KVR7_9CELL</name>
<gene>
    <name evidence="1" type="ORF">HGA03_09530</name>
</gene>
<proteinExistence type="predicted"/>
<comment type="caution">
    <text evidence="1">The sequence shown here is derived from an EMBL/GenBank/DDBJ whole genome shotgun (WGS) entry which is preliminary data.</text>
</comment>
<dbReference type="RefSeq" id="WP_168630040.1">
    <property type="nucleotide sequence ID" value="NZ_BONL01000001.1"/>
</dbReference>
<reference evidence="1 2" key="1">
    <citation type="submission" date="2020-04" db="EMBL/GenBank/DDBJ databases">
        <title>MicrobeNet Type strains.</title>
        <authorList>
            <person name="Nicholson A.C."/>
        </authorList>
    </citation>
    <scope>NUCLEOTIDE SEQUENCE [LARGE SCALE GENOMIC DNA]</scope>
    <source>
        <strain evidence="1 2">ATCC BAA-788</strain>
    </source>
</reference>
<accession>A0A7X6KVR7</accession>
<organism evidence="1 2">
    <name type="scientific">Cellulomonas denverensis</name>
    <dbReference type="NCBI Taxonomy" id="264297"/>
    <lineage>
        <taxon>Bacteria</taxon>
        <taxon>Bacillati</taxon>
        <taxon>Actinomycetota</taxon>
        <taxon>Actinomycetes</taxon>
        <taxon>Micrococcales</taxon>
        <taxon>Cellulomonadaceae</taxon>
        <taxon>Cellulomonas</taxon>
    </lineage>
</organism>
<dbReference type="Proteomes" id="UP000581206">
    <property type="component" value="Unassembled WGS sequence"/>
</dbReference>
<protein>
    <submittedName>
        <fullName evidence="1">Uncharacterized protein</fullName>
    </submittedName>
</protein>
<dbReference type="AlphaFoldDB" id="A0A7X6KVR7"/>